<keyword evidence="1" id="KW-1133">Transmembrane helix</keyword>
<dbReference type="AlphaFoldDB" id="A0A1F8DXM9"/>
<comment type="caution">
    <text evidence="2">The sequence shown here is derived from an EMBL/GenBank/DDBJ whole genome shotgun (WGS) entry which is preliminary data.</text>
</comment>
<gene>
    <name evidence="2" type="ORF">A2372_01215</name>
</gene>
<keyword evidence="1" id="KW-0472">Membrane</keyword>
<dbReference type="Proteomes" id="UP000176422">
    <property type="component" value="Unassembled WGS sequence"/>
</dbReference>
<dbReference type="PROSITE" id="PS00409">
    <property type="entry name" value="PROKAR_NTER_METHYL"/>
    <property type="match status" value="1"/>
</dbReference>
<sequence length="160" mass="17380">MKNEKRKMKEGMSLVELIIVMGIFVVLVASIRFFPIDYFYARSLEDDAAKIAFTVRGTRDRAVAQDSGSAWGVHFVNDATGADYYQVFKGDAFVSGTVVERINLNETVQFISPPQAASADVLFSKLSGLPTGTSSLIISLISDPTNTKTISVLGAGQIDY</sequence>
<reference evidence="2 3" key="1">
    <citation type="journal article" date="2016" name="Nat. Commun.">
        <title>Thousands of microbial genomes shed light on interconnected biogeochemical processes in an aquifer system.</title>
        <authorList>
            <person name="Anantharaman K."/>
            <person name="Brown C.T."/>
            <person name="Hug L.A."/>
            <person name="Sharon I."/>
            <person name="Castelle C.J."/>
            <person name="Probst A.J."/>
            <person name="Thomas B.C."/>
            <person name="Singh A."/>
            <person name="Wilkins M.J."/>
            <person name="Karaoz U."/>
            <person name="Brodie E.L."/>
            <person name="Williams K.H."/>
            <person name="Hubbard S.S."/>
            <person name="Banfield J.F."/>
        </authorList>
    </citation>
    <scope>NUCLEOTIDE SEQUENCE [LARGE SCALE GENOMIC DNA]</scope>
</reference>
<evidence type="ECO:0008006" key="4">
    <source>
        <dbReference type="Google" id="ProtNLM"/>
    </source>
</evidence>
<dbReference type="EMBL" id="MGIT01000003">
    <property type="protein sequence ID" value="OGM92788.1"/>
    <property type="molecule type" value="Genomic_DNA"/>
</dbReference>
<evidence type="ECO:0000313" key="2">
    <source>
        <dbReference type="EMBL" id="OGM92788.1"/>
    </source>
</evidence>
<name>A0A1F8DXM9_9BACT</name>
<evidence type="ECO:0000313" key="3">
    <source>
        <dbReference type="Proteomes" id="UP000176422"/>
    </source>
</evidence>
<protein>
    <recommendedName>
        <fullName evidence="4">General secretion pathway GspH domain-containing protein</fullName>
    </recommendedName>
</protein>
<keyword evidence="1" id="KW-0812">Transmembrane</keyword>
<feature type="transmembrane region" description="Helical" evidence="1">
    <location>
        <begin position="12"/>
        <end position="34"/>
    </location>
</feature>
<proteinExistence type="predicted"/>
<organism evidence="2 3">
    <name type="scientific">Candidatus Wolfebacteria bacterium RIFOXYB1_FULL_54_12</name>
    <dbReference type="NCBI Taxonomy" id="1802559"/>
    <lineage>
        <taxon>Bacteria</taxon>
        <taxon>Candidatus Wolfeibacteriota</taxon>
    </lineage>
</organism>
<dbReference type="InterPro" id="IPR012902">
    <property type="entry name" value="N_methyl_site"/>
</dbReference>
<dbReference type="STRING" id="1802559.A2372_01215"/>
<evidence type="ECO:0000256" key="1">
    <source>
        <dbReference type="SAM" id="Phobius"/>
    </source>
</evidence>
<accession>A0A1F8DXM9</accession>